<dbReference type="Proteomes" id="UP000008221">
    <property type="component" value="Chromosome"/>
</dbReference>
<accession>A0LWN5</accession>
<dbReference type="EMBL" id="CP000481">
    <property type="protein sequence ID" value="ABK53845.1"/>
    <property type="molecule type" value="Genomic_DNA"/>
</dbReference>
<dbReference type="HOGENOM" id="CLU_1375615_0_0_11"/>
<evidence type="ECO:0000259" key="1">
    <source>
        <dbReference type="Pfam" id="PF17844"/>
    </source>
</evidence>
<protein>
    <recommendedName>
        <fullName evidence="1">Bacterial SCP orthologue domain-containing protein</fullName>
    </recommendedName>
</protein>
<dbReference type="Gene3D" id="3.30.1050.40">
    <property type="match status" value="1"/>
</dbReference>
<organism evidence="2 3">
    <name type="scientific">Acidothermus cellulolyticus (strain ATCC 43068 / DSM 8971 / 11B)</name>
    <dbReference type="NCBI Taxonomy" id="351607"/>
    <lineage>
        <taxon>Bacteria</taxon>
        <taxon>Bacillati</taxon>
        <taxon>Actinomycetota</taxon>
        <taxon>Actinomycetes</taxon>
        <taxon>Acidothermales</taxon>
        <taxon>Acidothermaceae</taxon>
        <taxon>Acidothermus</taxon>
    </lineage>
</organism>
<dbReference type="AlphaFoldDB" id="A0LWN5"/>
<dbReference type="eggNOG" id="COG3255">
    <property type="taxonomic scope" value="Bacteria"/>
</dbReference>
<evidence type="ECO:0000313" key="2">
    <source>
        <dbReference type="EMBL" id="ABK53845.1"/>
    </source>
</evidence>
<dbReference type="InParanoid" id="A0LWN5"/>
<gene>
    <name evidence="2" type="ordered locus">Acel_2073</name>
</gene>
<evidence type="ECO:0000313" key="3">
    <source>
        <dbReference type="Proteomes" id="UP000008221"/>
    </source>
</evidence>
<keyword evidence="3" id="KW-1185">Reference proteome</keyword>
<name>A0LWN5_ACIC1</name>
<dbReference type="Pfam" id="PF17844">
    <property type="entry name" value="SCP_3"/>
    <property type="match status" value="1"/>
</dbReference>
<feature type="domain" description="Bacterial SCP orthologue" evidence="1">
    <location>
        <begin position="95"/>
        <end position="184"/>
    </location>
</feature>
<sequence length="198" mass="20909">MSRRLLPANLAEAVLAQWRSIAAEPLAGATTEHLREVLLATLGADPALAGDDLAGVVERTAPRFTARRSGDAGLAVLCGEAVVHQLDRHPVDDGALRMAVRATLFLLAEECPGKAVEVRVPPVAAIQCGAGPRHTRGTPPNTVETDPVTWLAVASGRLSWDEAADRGSLTASGPRSDLSAHLPVICRTWRLAARSREP</sequence>
<dbReference type="STRING" id="351607.Acel_2073"/>
<reference evidence="2 3" key="1">
    <citation type="journal article" date="2009" name="Genome Res.">
        <title>Complete genome of the cellulolytic thermophile Acidothermus cellulolyticus 11B provides insights into its ecophysiological and evolutionary adaptations.</title>
        <authorList>
            <person name="Barabote R.D."/>
            <person name="Xie G."/>
            <person name="Leu D.H."/>
            <person name="Normand P."/>
            <person name="Necsulea A."/>
            <person name="Daubin V."/>
            <person name="Medigue C."/>
            <person name="Adney W.S."/>
            <person name="Xu X.C."/>
            <person name="Lapidus A."/>
            <person name="Parales R.E."/>
            <person name="Detter C."/>
            <person name="Pujic P."/>
            <person name="Bruce D."/>
            <person name="Lavire C."/>
            <person name="Challacombe J.F."/>
            <person name="Brettin T.S."/>
            <person name="Berry A.M."/>
        </authorList>
    </citation>
    <scope>NUCLEOTIDE SEQUENCE [LARGE SCALE GENOMIC DNA]</scope>
    <source>
        <strain evidence="3">ATCC 43068 / DSM 8971 / 11B</strain>
    </source>
</reference>
<dbReference type="KEGG" id="ace:Acel_2073"/>
<proteinExistence type="predicted"/>
<dbReference type="RefSeq" id="WP_011720908.1">
    <property type="nucleotide sequence ID" value="NC_008578.1"/>
</dbReference>
<dbReference type="InterPro" id="IPR041629">
    <property type="entry name" value="SCP_3"/>
</dbReference>